<organism evidence="1 2">
    <name type="scientific">Lampropedia hyalina DSM 16112</name>
    <dbReference type="NCBI Taxonomy" id="1122156"/>
    <lineage>
        <taxon>Bacteria</taxon>
        <taxon>Pseudomonadati</taxon>
        <taxon>Pseudomonadota</taxon>
        <taxon>Betaproteobacteria</taxon>
        <taxon>Burkholderiales</taxon>
        <taxon>Comamonadaceae</taxon>
        <taxon>Lampropedia</taxon>
    </lineage>
</organism>
<sequence length="52" mass="6078">MPKRSRQQQVEHGMTLCVSLTITQTGQEKHHGTLALKKWGLVPCFFQYRHKI</sequence>
<dbReference type="RefSeq" id="WP_234971139.1">
    <property type="nucleotide sequence ID" value="NZ_FQUZ01000030.1"/>
</dbReference>
<reference evidence="1 2" key="1">
    <citation type="submission" date="2016-11" db="EMBL/GenBank/DDBJ databases">
        <authorList>
            <person name="Jaros S."/>
            <person name="Januszkiewicz K."/>
            <person name="Wedrychowicz H."/>
        </authorList>
    </citation>
    <scope>NUCLEOTIDE SEQUENCE [LARGE SCALE GENOMIC DNA]</scope>
    <source>
        <strain evidence="1 2">DSM 16112</strain>
    </source>
</reference>
<dbReference type="AlphaFoldDB" id="A0A1M5D1C7"/>
<dbReference type="EMBL" id="FQUZ01000030">
    <property type="protein sequence ID" value="SHF60806.1"/>
    <property type="molecule type" value="Genomic_DNA"/>
</dbReference>
<dbReference type="Proteomes" id="UP000184327">
    <property type="component" value="Unassembled WGS sequence"/>
</dbReference>
<name>A0A1M5D1C7_9BURK</name>
<protein>
    <submittedName>
        <fullName evidence="1">Uncharacterized protein</fullName>
    </submittedName>
</protein>
<dbReference type="STRING" id="1122156.SAMN02745117_02289"/>
<accession>A0A1M5D1C7</accession>
<keyword evidence="2" id="KW-1185">Reference proteome</keyword>
<evidence type="ECO:0000313" key="1">
    <source>
        <dbReference type="EMBL" id="SHF60806.1"/>
    </source>
</evidence>
<gene>
    <name evidence="1" type="ORF">SAMN02745117_02289</name>
</gene>
<evidence type="ECO:0000313" key="2">
    <source>
        <dbReference type="Proteomes" id="UP000184327"/>
    </source>
</evidence>
<proteinExistence type="predicted"/>